<dbReference type="InterPro" id="IPR027056">
    <property type="entry name" value="Gluconate_2DH_su3"/>
</dbReference>
<organism evidence="1 2">
    <name type="scientific">Sphingobacterium alimentarium</name>
    <dbReference type="NCBI Taxonomy" id="797292"/>
    <lineage>
        <taxon>Bacteria</taxon>
        <taxon>Pseudomonadati</taxon>
        <taxon>Bacteroidota</taxon>
        <taxon>Sphingobacteriia</taxon>
        <taxon>Sphingobacteriales</taxon>
        <taxon>Sphingobacteriaceae</taxon>
        <taxon>Sphingobacterium</taxon>
    </lineage>
</organism>
<keyword evidence="2" id="KW-1185">Reference proteome</keyword>
<protein>
    <submittedName>
        <fullName evidence="1">Gluconate 2-dehydrogenase subunit 3-like protein</fullName>
    </submittedName>
</protein>
<proteinExistence type="predicted"/>
<name>A0A4V2VU04_9SPHI</name>
<dbReference type="RefSeq" id="WP_132778491.1">
    <property type="nucleotide sequence ID" value="NZ_SMBZ01000040.1"/>
</dbReference>
<dbReference type="OrthoDB" id="6385145at2"/>
<dbReference type="Proteomes" id="UP000295197">
    <property type="component" value="Unassembled WGS sequence"/>
</dbReference>
<dbReference type="AlphaFoldDB" id="A0A4V2VU04"/>
<comment type="caution">
    <text evidence="1">The sequence shown here is derived from an EMBL/GenBank/DDBJ whole genome shotgun (WGS) entry which is preliminary data.</text>
</comment>
<gene>
    <name evidence="1" type="ORF">EDC17_104030</name>
</gene>
<reference evidence="1 2" key="1">
    <citation type="submission" date="2019-03" db="EMBL/GenBank/DDBJ databases">
        <title>Genomic Encyclopedia of Type Strains, Phase IV (KMG-IV): sequencing the most valuable type-strain genomes for metagenomic binning, comparative biology and taxonomic classification.</title>
        <authorList>
            <person name="Goeker M."/>
        </authorList>
    </citation>
    <scope>NUCLEOTIDE SEQUENCE [LARGE SCALE GENOMIC DNA]</scope>
    <source>
        <strain evidence="1 2">DSM 22362</strain>
    </source>
</reference>
<dbReference type="EMBL" id="SMBZ01000040">
    <property type="protein sequence ID" value="TCV09658.1"/>
    <property type="molecule type" value="Genomic_DNA"/>
</dbReference>
<evidence type="ECO:0000313" key="1">
    <source>
        <dbReference type="EMBL" id="TCV09658.1"/>
    </source>
</evidence>
<dbReference type="Pfam" id="PF13618">
    <property type="entry name" value="Gluconate_2-dh3"/>
    <property type="match status" value="1"/>
</dbReference>
<sequence length="209" mass="23617">MNRREALQRVAMILGGSIVGANLFLEGCTRPATKEVAVLFEDKMIDRLGDLADAILPPTSTPGAKEAGVGSFIPVMVRDCYTEKEQKAFMEGFETLDKKCQEVKGKAFAELSIEERTAVAEVLDKEASEYNTKKNEREKDYVEKNSVKQNELYKDLELDPKHWFSMFKELTLTGYFNSELGLTKALRYVKVPGRYDGEYPYKKGDKAFA</sequence>
<evidence type="ECO:0000313" key="2">
    <source>
        <dbReference type="Proteomes" id="UP000295197"/>
    </source>
</evidence>
<accession>A0A4V2VU04</accession>